<protein>
    <submittedName>
        <fullName evidence="2">Putative DNA-binding transcriptional regulator AlpA</fullName>
    </submittedName>
</protein>
<dbReference type="InterPro" id="IPR009061">
    <property type="entry name" value="DNA-bd_dom_put_sf"/>
</dbReference>
<evidence type="ECO:0000313" key="2">
    <source>
        <dbReference type="EMBL" id="AUB37244.1"/>
    </source>
</evidence>
<keyword evidence="2" id="KW-0238">DNA-binding</keyword>
<dbReference type="SUPFAM" id="SSF46955">
    <property type="entry name" value="Putative DNA-binding domain"/>
    <property type="match status" value="1"/>
</dbReference>
<dbReference type="EMBL" id="CP024785">
    <property type="protein sequence ID" value="AUB37244.1"/>
    <property type="molecule type" value="Genomic_DNA"/>
</dbReference>
<evidence type="ECO:0000259" key="1">
    <source>
        <dbReference type="Pfam" id="PF12728"/>
    </source>
</evidence>
<dbReference type="Proteomes" id="UP000232003">
    <property type="component" value="Chromosome"/>
</dbReference>
<dbReference type="NCBIfam" id="TIGR01764">
    <property type="entry name" value="excise"/>
    <property type="match status" value="1"/>
</dbReference>
<dbReference type="AlphaFoldDB" id="A0A2K8SP42"/>
<name>A0A2K8SP42_9NOSO</name>
<gene>
    <name evidence="2" type="ORF">COO91_03182</name>
</gene>
<dbReference type="OrthoDB" id="26212at2"/>
<dbReference type="GO" id="GO:0003677">
    <property type="term" value="F:DNA binding"/>
    <property type="evidence" value="ECO:0007669"/>
    <property type="project" value="UniProtKB-KW"/>
</dbReference>
<dbReference type="Pfam" id="PF12728">
    <property type="entry name" value="HTH_17"/>
    <property type="match status" value="1"/>
</dbReference>
<reference evidence="2 3" key="1">
    <citation type="submission" date="2017-11" db="EMBL/GenBank/DDBJ databases">
        <title>Complete genome of a free-living desiccation-tolerant cyanobacterium and its photosynthetic adaptation to extreme terrestrial habitat.</title>
        <authorList>
            <person name="Shang J."/>
        </authorList>
    </citation>
    <scope>NUCLEOTIDE SEQUENCE [LARGE SCALE GENOMIC DNA]</scope>
    <source>
        <strain evidence="2 3">CCNUN1</strain>
    </source>
</reference>
<sequence>MLRQNMSLDSVISPQLEAQSIKELERILSVKDFQAKLVGANGEKITIPEPIYQVLLQVVHAMASGKAISIIPQQQELTTQQAAEFLNVSRPYLIKLLEQGEIPHIKVGSHRRVRFDDVMNYKQQRDVKRDQLLTELTQMSQEAGFYE</sequence>
<dbReference type="InterPro" id="IPR010093">
    <property type="entry name" value="SinI_DNA-bd"/>
</dbReference>
<feature type="domain" description="Helix-turn-helix" evidence="1">
    <location>
        <begin position="77"/>
        <end position="125"/>
    </location>
</feature>
<keyword evidence="3" id="KW-1185">Reference proteome</keyword>
<organism evidence="2 3">
    <name type="scientific">Nostoc flagelliforme CCNUN1</name>
    <dbReference type="NCBI Taxonomy" id="2038116"/>
    <lineage>
        <taxon>Bacteria</taxon>
        <taxon>Bacillati</taxon>
        <taxon>Cyanobacteriota</taxon>
        <taxon>Cyanophyceae</taxon>
        <taxon>Nostocales</taxon>
        <taxon>Nostocaceae</taxon>
        <taxon>Nostoc</taxon>
    </lineage>
</organism>
<proteinExistence type="predicted"/>
<accession>A0A2K8SP42</accession>
<dbReference type="InterPro" id="IPR041657">
    <property type="entry name" value="HTH_17"/>
</dbReference>
<evidence type="ECO:0000313" key="3">
    <source>
        <dbReference type="Proteomes" id="UP000232003"/>
    </source>
</evidence>
<dbReference type="KEGG" id="nfl:COO91_03182"/>